<dbReference type="Pfam" id="PF08352">
    <property type="entry name" value="oligo_HPY"/>
    <property type="match status" value="1"/>
</dbReference>
<reference evidence="10 13" key="1">
    <citation type="submission" date="2016-09" db="EMBL/GenBank/DDBJ databases">
        <authorList>
            <person name="Inglin R.C."/>
        </authorList>
    </citation>
    <scope>NUCLEOTIDE SEQUENCE [LARGE SCALE GENOMIC DNA]</scope>
    <source>
        <strain evidence="10 13">RI-517</strain>
    </source>
</reference>
<sequence>MDKQQRKVLVEVKHLKQYFNPGKKSEVKAIDDISFEIYEGETFGLVGESGSGKSTTGRSIIRLYSPTSGEINFDGQDISKIKEHSRQMKEFRKEIQMIFQDPYASLNPRMKVKDIIAEGLHIHHLVKNEAESDARVNELLDLVGLNKDHATRYPHEFSGGQRQRIGIARALAVKPKFIIADEPISALDVSIQAQVVNLMKEIQEQQNLTYLFIAHDLSMVKYISDRIAVMHNGKIMELASADDIYDRPLHPYTQSLLSAVPLPDPKIERQRRRMPYDSSIESDDGDRQLREVAPEHYVYATEAEVASYQSALATLVQQAN</sequence>
<evidence type="ECO:0000256" key="7">
    <source>
        <dbReference type="ARBA" id="ARBA00022927"/>
    </source>
</evidence>
<reference evidence="11 14" key="2">
    <citation type="submission" date="2018-02" db="EMBL/GenBank/DDBJ databases">
        <authorList>
            <person name="Rodrigo-Torres L."/>
            <person name="Arahal R. D."/>
            <person name="Lucena T."/>
        </authorList>
    </citation>
    <scope>NUCLEOTIDE SEQUENCE [LARGE SCALE GENOMIC DNA]</scope>
    <source>
        <strain evidence="11 14">CECT 9267</strain>
    </source>
</reference>
<evidence type="ECO:0000313" key="10">
    <source>
        <dbReference type="EMBL" id="PKX76911.1"/>
    </source>
</evidence>
<dbReference type="GO" id="GO:0016887">
    <property type="term" value="F:ATP hydrolysis activity"/>
    <property type="evidence" value="ECO:0007669"/>
    <property type="project" value="InterPro"/>
</dbReference>
<dbReference type="GO" id="GO:0015031">
    <property type="term" value="P:protein transport"/>
    <property type="evidence" value="ECO:0007669"/>
    <property type="project" value="UniProtKB-KW"/>
</dbReference>
<dbReference type="Proteomes" id="UP001179858">
    <property type="component" value="Chromosome"/>
</dbReference>
<dbReference type="PANTHER" id="PTHR43776:SF7">
    <property type="entry name" value="D,D-DIPEPTIDE TRANSPORT ATP-BINDING PROTEIN DDPF-RELATED"/>
    <property type="match status" value="1"/>
</dbReference>
<evidence type="ECO:0000256" key="6">
    <source>
        <dbReference type="ARBA" id="ARBA00022856"/>
    </source>
</evidence>
<evidence type="ECO:0000256" key="5">
    <source>
        <dbReference type="ARBA" id="ARBA00022840"/>
    </source>
</evidence>
<dbReference type="Proteomes" id="UP000234349">
    <property type="component" value="Unassembled WGS sequence"/>
</dbReference>
<evidence type="ECO:0000256" key="1">
    <source>
        <dbReference type="ARBA" id="ARBA00004202"/>
    </source>
</evidence>
<evidence type="ECO:0000259" key="9">
    <source>
        <dbReference type="PROSITE" id="PS50893"/>
    </source>
</evidence>
<dbReference type="InterPro" id="IPR027417">
    <property type="entry name" value="P-loop_NTPase"/>
</dbReference>
<dbReference type="Gene3D" id="3.40.50.300">
    <property type="entry name" value="P-loop containing nucleotide triphosphate hydrolases"/>
    <property type="match status" value="1"/>
</dbReference>
<dbReference type="InterPro" id="IPR050319">
    <property type="entry name" value="ABC_transp_ATP-bind"/>
</dbReference>
<dbReference type="GO" id="GO:0005886">
    <property type="term" value="C:plasma membrane"/>
    <property type="evidence" value="ECO:0007669"/>
    <property type="project" value="UniProtKB-SubCell"/>
</dbReference>
<dbReference type="FunFam" id="3.40.50.300:FF:000016">
    <property type="entry name" value="Oligopeptide ABC transporter ATP-binding component"/>
    <property type="match status" value="1"/>
</dbReference>
<protein>
    <submittedName>
        <fullName evidence="10">ABC transporter ATP-binding protein</fullName>
    </submittedName>
    <submittedName>
        <fullName evidence="12">ATP-binding cassette domain-containing protein</fullName>
    </submittedName>
    <submittedName>
        <fullName evidence="11">Oligopeptide transport ATP-binding protein OppF</fullName>
    </submittedName>
</protein>
<dbReference type="EMBL" id="MKGH01000040">
    <property type="protein sequence ID" value="PKX76911.1"/>
    <property type="molecule type" value="Genomic_DNA"/>
</dbReference>
<keyword evidence="7" id="KW-0653">Protein transport</keyword>
<evidence type="ECO:0000313" key="14">
    <source>
        <dbReference type="Proteomes" id="UP000239650"/>
    </source>
</evidence>
<keyword evidence="6" id="KW-0571">Peptide transport</keyword>
<dbReference type="EMBL" id="CP122959">
    <property type="protein sequence ID" value="WGI19875.1"/>
    <property type="molecule type" value="Genomic_DNA"/>
</dbReference>
<dbReference type="InterPro" id="IPR003439">
    <property type="entry name" value="ABC_transporter-like_ATP-bd"/>
</dbReference>
<keyword evidence="5 11" id="KW-0067">ATP-binding</keyword>
<dbReference type="SUPFAM" id="SSF52540">
    <property type="entry name" value="P-loop containing nucleoside triphosphate hydrolases"/>
    <property type="match status" value="1"/>
</dbReference>
<feature type="region of interest" description="Disordered" evidence="8">
    <location>
        <begin position="268"/>
        <end position="287"/>
    </location>
</feature>
<dbReference type="GO" id="GO:0055085">
    <property type="term" value="P:transmembrane transport"/>
    <property type="evidence" value="ECO:0007669"/>
    <property type="project" value="UniProtKB-ARBA"/>
</dbReference>
<dbReference type="GO" id="GO:0005524">
    <property type="term" value="F:ATP binding"/>
    <property type="evidence" value="ECO:0007669"/>
    <property type="project" value="UniProtKB-KW"/>
</dbReference>
<dbReference type="InterPro" id="IPR003593">
    <property type="entry name" value="AAA+_ATPase"/>
</dbReference>
<accession>A0A223K1G5</accession>
<evidence type="ECO:0000256" key="3">
    <source>
        <dbReference type="ARBA" id="ARBA00022448"/>
    </source>
</evidence>
<dbReference type="GO" id="GO:0015833">
    <property type="term" value="P:peptide transport"/>
    <property type="evidence" value="ECO:0007669"/>
    <property type="project" value="UniProtKB-KW"/>
</dbReference>
<dbReference type="GeneID" id="57133560"/>
<evidence type="ECO:0000313" key="12">
    <source>
        <dbReference type="EMBL" id="WGI19875.1"/>
    </source>
</evidence>
<evidence type="ECO:0000256" key="4">
    <source>
        <dbReference type="ARBA" id="ARBA00022741"/>
    </source>
</evidence>
<dbReference type="PANTHER" id="PTHR43776">
    <property type="entry name" value="TRANSPORT ATP-BINDING PROTEIN"/>
    <property type="match status" value="1"/>
</dbReference>
<evidence type="ECO:0000313" key="11">
    <source>
        <dbReference type="EMBL" id="SPE18397.1"/>
    </source>
</evidence>
<dbReference type="PROSITE" id="PS00211">
    <property type="entry name" value="ABC_TRANSPORTER_1"/>
    <property type="match status" value="1"/>
</dbReference>
<organism evidence="11 14">
    <name type="scientific">Latilactobacillus sakei</name>
    <name type="common">Lactobacillus sakei</name>
    <dbReference type="NCBI Taxonomy" id="1599"/>
    <lineage>
        <taxon>Bacteria</taxon>
        <taxon>Bacillati</taxon>
        <taxon>Bacillota</taxon>
        <taxon>Bacilli</taxon>
        <taxon>Lactobacillales</taxon>
        <taxon>Lactobacillaceae</taxon>
        <taxon>Latilactobacillus</taxon>
    </lineage>
</organism>
<gene>
    <name evidence="11" type="primary">oppF</name>
    <name evidence="10" type="ORF">CUR37_08160</name>
    <name evidence="11" type="ORF">LAS9267_00042</name>
    <name evidence="12" type="ORF">QBD03_03975</name>
</gene>
<evidence type="ECO:0000256" key="2">
    <source>
        <dbReference type="ARBA" id="ARBA00005417"/>
    </source>
</evidence>
<dbReference type="AlphaFoldDB" id="A0A223K1G5"/>
<dbReference type="InterPro" id="IPR013563">
    <property type="entry name" value="Oligopep_ABC_C"/>
</dbReference>
<dbReference type="Pfam" id="PF00005">
    <property type="entry name" value="ABC_tran"/>
    <property type="match status" value="1"/>
</dbReference>
<reference evidence="12" key="3">
    <citation type="submission" date="2023-04" db="EMBL/GenBank/DDBJ databases">
        <title>Novel strain of Lactilactobacillus sakei and use thereof.</title>
        <authorList>
            <person name="Kim S.Y."/>
        </authorList>
    </citation>
    <scope>NUCLEOTIDE SEQUENCE</scope>
    <source>
        <strain evidence="12">HUP1</strain>
    </source>
</reference>
<dbReference type="Proteomes" id="UP000239650">
    <property type="component" value="Unassembled WGS sequence"/>
</dbReference>
<dbReference type="EMBL" id="OKRC01000001">
    <property type="protein sequence ID" value="SPE18397.1"/>
    <property type="molecule type" value="Genomic_DNA"/>
</dbReference>
<dbReference type="CDD" id="cd03257">
    <property type="entry name" value="ABC_NikE_OppD_transporters"/>
    <property type="match status" value="1"/>
</dbReference>
<dbReference type="OMA" id="QWFWQPA"/>
<dbReference type="InterPro" id="IPR017871">
    <property type="entry name" value="ABC_transporter-like_CS"/>
</dbReference>
<keyword evidence="4" id="KW-0547">Nucleotide-binding</keyword>
<dbReference type="SMART" id="SM00382">
    <property type="entry name" value="AAA"/>
    <property type="match status" value="1"/>
</dbReference>
<comment type="similarity">
    <text evidence="2">Belongs to the ABC transporter superfamily.</text>
</comment>
<evidence type="ECO:0000313" key="13">
    <source>
        <dbReference type="Proteomes" id="UP000234349"/>
    </source>
</evidence>
<dbReference type="PROSITE" id="PS50893">
    <property type="entry name" value="ABC_TRANSPORTER_2"/>
    <property type="match status" value="1"/>
</dbReference>
<name>A0A223K1G5_LATSK</name>
<dbReference type="RefSeq" id="WP_011374414.1">
    <property type="nucleotide sequence ID" value="NZ_AP017931.1"/>
</dbReference>
<feature type="domain" description="ABC transporter" evidence="9">
    <location>
        <begin position="10"/>
        <end position="257"/>
    </location>
</feature>
<keyword evidence="3" id="KW-0813">Transport</keyword>
<evidence type="ECO:0000256" key="8">
    <source>
        <dbReference type="SAM" id="MobiDB-lite"/>
    </source>
</evidence>
<comment type="subcellular location">
    <subcellularLocation>
        <location evidence="1">Cell membrane</location>
        <topology evidence="1">Peripheral membrane protein</topology>
    </subcellularLocation>
</comment>
<proteinExistence type="inferred from homology"/>